<dbReference type="PATRIC" id="fig|328812.4.peg.5732"/>
<dbReference type="PANTHER" id="PTHR43280:SF2">
    <property type="entry name" value="HTH-TYPE TRANSCRIPTIONAL REGULATOR EXSA"/>
    <property type="match status" value="1"/>
</dbReference>
<dbReference type="InterPro" id="IPR018062">
    <property type="entry name" value="HTH_AraC-typ_CS"/>
</dbReference>
<dbReference type="PROSITE" id="PS00041">
    <property type="entry name" value="HTH_ARAC_FAMILY_1"/>
    <property type="match status" value="1"/>
</dbReference>
<dbReference type="PRINTS" id="PR00032">
    <property type="entry name" value="HTHARAC"/>
</dbReference>
<dbReference type="Pfam" id="PF12833">
    <property type="entry name" value="HTH_18"/>
    <property type="match status" value="1"/>
</dbReference>
<evidence type="ECO:0000259" key="6">
    <source>
        <dbReference type="PROSITE" id="PS50110"/>
    </source>
</evidence>
<dbReference type="InterPro" id="IPR001789">
    <property type="entry name" value="Sig_transdc_resp-reg_receiver"/>
</dbReference>
<dbReference type="SUPFAM" id="SSF46689">
    <property type="entry name" value="Homeodomain-like"/>
    <property type="match status" value="1"/>
</dbReference>
<dbReference type="Gene3D" id="3.40.50.2300">
    <property type="match status" value="1"/>
</dbReference>
<name>A0A0J6C5A7_9BACT</name>
<dbReference type="GO" id="GO:0003700">
    <property type="term" value="F:DNA-binding transcription factor activity"/>
    <property type="evidence" value="ECO:0007669"/>
    <property type="project" value="InterPro"/>
</dbReference>
<accession>A0A0J6C5A7</accession>
<gene>
    <name evidence="7" type="ORF">ACM15_21975</name>
</gene>
<evidence type="ECO:0000313" key="8">
    <source>
        <dbReference type="Proteomes" id="UP000036166"/>
    </source>
</evidence>
<feature type="domain" description="Response regulatory" evidence="6">
    <location>
        <begin position="1"/>
        <end position="65"/>
    </location>
</feature>
<feature type="domain" description="HTH araC/xylS-type" evidence="5">
    <location>
        <begin position="99"/>
        <end position="198"/>
    </location>
</feature>
<dbReference type="PANTHER" id="PTHR43280">
    <property type="entry name" value="ARAC-FAMILY TRANSCRIPTIONAL REGULATOR"/>
    <property type="match status" value="1"/>
</dbReference>
<dbReference type="InterPro" id="IPR009057">
    <property type="entry name" value="Homeodomain-like_sf"/>
</dbReference>
<protein>
    <submittedName>
        <fullName evidence="7">Uncharacterized protein</fullName>
    </submittedName>
</protein>
<keyword evidence="1" id="KW-0805">Transcription regulation</keyword>
<evidence type="ECO:0000259" key="5">
    <source>
        <dbReference type="PROSITE" id="PS01124"/>
    </source>
</evidence>
<dbReference type="SMART" id="SM00342">
    <property type="entry name" value="HTH_ARAC"/>
    <property type="match status" value="1"/>
</dbReference>
<organism evidence="7 8">
    <name type="scientific">Parabacteroides goldsteinii</name>
    <dbReference type="NCBI Taxonomy" id="328812"/>
    <lineage>
        <taxon>Bacteria</taxon>
        <taxon>Pseudomonadati</taxon>
        <taxon>Bacteroidota</taxon>
        <taxon>Bacteroidia</taxon>
        <taxon>Bacteroidales</taxon>
        <taxon>Tannerellaceae</taxon>
        <taxon>Parabacteroides</taxon>
    </lineage>
</organism>
<dbReference type="InterPro" id="IPR020449">
    <property type="entry name" value="Tscrpt_reg_AraC-type_HTH"/>
</dbReference>
<proteinExistence type="predicted"/>
<comment type="caution">
    <text evidence="4">Lacks conserved residue(s) required for the propagation of feature annotation.</text>
</comment>
<dbReference type="PROSITE" id="PS50110">
    <property type="entry name" value="RESPONSE_REGULATORY"/>
    <property type="match status" value="1"/>
</dbReference>
<keyword evidence="3" id="KW-0804">Transcription</keyword>
<dbReference type="Proteomes" id="UP000036166">
    <property type="component" value="Unassembled WGS sequence"/>
</dbReference>
<comment type="caution">
    <text evidence="7">The sequence shown here is derived from an EMBL/GenBank/DDBJ whole genome shotgun (WGS) entry which is preliminary data.</text>
</comment>
<dbReference type="GO" id="GO:0043565">
    <property type="term" value="F:sequence-specific DNA binding"/>
    <property type="evidence" value="ECO:0007669"/>
    <property type="project" value="InterPro"/>
</dbReference>
<evidence type="ECO:0000256" key="4">
    <source>
        <dbReference type="PROSITE-ProRule" id="PRU00169"/>
    </source>
</evidence>
<dbReference type="EMBL" id="LFJV01000094">
    <property type="protein sequence ID" value="KMM31531.1"/>
    <property type="molecule type" value="Genomic_DNA"/>
</dbReference>
<evidence type="ECO:0000256" key="1">
    <source>
        <dbReference type="ARBA" id="ARBA00023015"/>
    </source>
</evidence>
<evidence type="ECO:0000256" key="3">
    <source>
        <dbReference type="ARBA" id="ARBA00023163"/>
    </source>
</evidence>
<dbReference type="Gene3D" id="1.10.10.60">
    <property type="entry name" value="Homeodomain-like"/>
    <property type="match status" value="1"/>
</dbReference>
<sequence>MPEMGGDELCASVKSDIETSHIPVMLLTALGDEKDMLEGLENGADAYITKPFSINVLRANIRNILANRALLRRAYAGLEDGVGQVPPDCHNTRDWKFMASVRECVMKNIDNPGFCVDMLCGMQNMSRTGFFNKLKALTGHAPADYIRSMRLQYAAQLLREKDCSITEISDDSGFSDVRYFREVFRKYYGMSPSEYRNSMRG</sequence>
<dbReference type="GO" id="GO:0000160">
    <property type="term" value="P:phosphorelay signal transduction system"/>
    <property type="evidence" value="ECO:0007669"/>
    <property type="project" value="InterPro"/>
</dbReference>
<keyword evidence="2" id="KW-0238">DNA-binding</keyword>
<dbReference type="InterPro" id="IPR018060">
    <property type="entry name" value="HTH_AraC"/>
</dbReference>
<dbReference type="PROSITE" id="PS01124">
    <property type="entry name" value="HTH_ARAC_FAMILY_2"/>
    <property type="match status" value="1"/>
</dbReference>
<dbReference type="InterPro" id="IPR011006">
    <property type="entry name" value="CheY-like_superfamily"/>
</dbReference>
<dbReference type="Pfam" id="PF00072">
    <property type="entry name" value="Response_reg"/>
    <property type="match status" value="1"/>
</dbReference>
<dbReference type="SUPFAM" id="SSF52172">
    <property type="entry name" value="CheY-like"/>
    <property type="match status" value="1"/>
</dbReference>
<dbReference type="AlphaFoldDB" id="A0A0J6C5A7"/>
<evidence type="ECO:0000256" key="2">
    <source>
        <dbReference type="ARBA" id="ARBA00023125"/>
    </source>
</evidence>
<evidence type="ECO:0000313" key="7">
    <source>
        <dbReference type="EMBL" id="KMM31531.1"/>
    </source>
</evidence>
<reference evidence="7 8" key="1">
    <citation type="submission" date="2015-06" db="EMBL/GenBank/DDBJ databases">
        <title>Draft Genome Sequence of Parabacteroides goldsteinii with Putative Novel Metallo-Beta-Lactamases Isolated from a Blood Culture from a Human Patient.</title>
        <authorList>
            <person name="Krogh T.J."/>
            <person name="Agergaard C.N."/>
            <person name="Moller-Jensen J."/>
            <person name="Justesen U.S."/>
        </authorList>
    </citation>
    <scope>NUCLEOTIDE SEQUENCE [LARGE SCALE GENOMIC DNA]</scope>
    <source>
        <strain evidence="7 8">910340</strain>
    </source>
</reference>